<evidence type="ECO:0000256" key="6">
    <source>
        <dbReference type="SAM" id="MobiDB-lite"/>
    </source>
</evidence>
<dbReference type="EMBL" id="NKCK01000014">
    <property type="protein sequence ID" value="RSM12316.1"/>
    <property type="molecule type" value="Genomic_DNA"/>
</dbReference>
<feature type="region of interest" description="Disordered" evidence="6">
    <location>
        <begin position="1"/>
        <end position="33"/>
    </location>
</feature>
<dbReference type="Gene3D" id="1.20.1250.20">
    <property type="entry name" value="MFS general substrate transporter like domains"/>
    <property type="match status" value="1"/>
</dbReference>
<evidence type="ECO:0000259" key="8">
    <source>
        <dbReference type="PROSITE" id="PS50850"/>
    </source>
</evidence>
<feature type="transmembrane region" description="Helical" evidence="7">
    <location>
        <begin position="459"/>
        <end position="482"/>
    </location>
</feature>
<dbReference type="PANTHER" id="PTHR23501:SF109">
    <property type="entry name" value="MAJOR FACILITATOR SUPERFAMILY (MFS) PROFILE DOMAIN-CONTAINING PROTEIN-RELATED"/>
    <property type="match status" value="1"/>
</dbReference>
<dbReference type="GO" id="GO:0005886">
    <property type="term" value="C:plasma membrane"/>
    <property type="evidence" value="ECO:0007669"/>
    <property type="project" value="TreeGrafter"/>
</dbReference>
<protein>
    <recommendedName>
        <fullName evidence="8">Major facilitator superfamily (MFS) profile domain-containing protein</fullName>
    </recommendedName>
</protein>
<keyword evidence="2 7" id="KW-0812">Transmembrane</keyword>
<dbReference type="GO" id="GO:0022857">
    <property type="term" value="F:transmembrane transporter activity"/>
    <property type="evidence" value="ECO:0007669"/>
    <property type="project" value="InterPro"/>
</dbReference>
<keyword evidence="5" id="KW-0325">Glycoprotein</keyword>
<dbReference type="Proteomes" id="UP000287144">
    <property type="component" value="Unassembled WGS sequence"/>
</dbReference>
<comment type="caution">
    <text evidence="9">The sequence shown here is derived from an EMBL/GenBank/DDBJ whole genome shotgun (WGS) entry which is preliminary data.</text>
</comment>
<feature type="transmembrane region" description="Helical" evidence="7">
    <location>
        <begin position="168"/>
        <end position="191"/>
    </location>
</feature>
<evidence type="ECO:0000313" key="9">
    <source>
        <dbReference type="EMBL" id="RSM12316.1"/>
    </source>
</evidence>
<feature type="transmembrane region" description="Helical" evidence="7">
    <location>
        <begin position="332"/>
        <end position="350"/>
    </location>
</feature>
<evidence type="ECO:0000256" key="4">
    <source>
        <dbReference type="ARBA" id="ARBA00023136"/>
    </source>
</evidence>
<feature type="transmembrane region" description="Helical" evidence="7">
    <location>
        <begin position="111"/>
        <end position="130"/>
    </location>
</feature>
<sequence length="509" mass="54124">MSDIKADDIQLEHAPGTTRPSEAADYDAGDSSSFHGSYRLSIRTYMVLTAMAFAWGTCTMANIGPSTTYSYAVKALGGESISTWIPNASLFPIIGLQPIWGSLADRFGKKWFILSGGVAGVIGNVVAGSAKSTEVIIAGQALNGLGSSLYLLVIPSSMEIVPASHRSFAQGFMGSVNGLVSIMILLISGAFAKSSSSGWRWVYYFNGIFFGVVAVFLFVFYNPPPTKLRRENTTAEALKSIDFAERFGRTDGLLDHRFFHERNYPLVLSVAFVDGMLLYGVNAFLPQQVAGLFTHDPIMVSVYLLPLNLCVIGGIMSSAYVLGVFKTLPAAMLLVFTGLIGLGVGVTTALPNVVLTYAVPPHLIGTAGTLLASCRGLGGTIGITIFATINGNYMSSHRIPDITKAVLNAGLPTSSAQEFVTAFLAGNSSALASIPGATPSVFTAAEHSLEHVITESFKFVWIANAIIAVVTCVLTCFLQSVAHHMTGHVEAPLEQGKLRESAMVKETKH</sequence>
<feature type="transmembrane region" description="Helical" evidence="7">
    <location>
        <begin position="203"/>
        <end position="221"/>
    </location>
</feature>
<evidence type="ECO:0000256" key="7">
    <source>
        <dbReference type="SAM" id="Phobius"/>
    </source>
</evidence>
<evidence type="ECO:0000256" key="3">
    <source>
        <dbReference type="ARBA" id="ARBA00022989"/>
    </source>
</evidence>
<feature type="transmembrane region" description="Helical" evidence="7">
    <location>
        <begin position="370"/>
        <end position="389"/>
    </location>
</feature>
<keyword evidence="4 7" id="KW-0472">Membrane</keyword>
<dbReference type="AlphaFoldDB" id="A0A428UDD4"/>
<dbReference type="InterPro" id="IPR036259">
    <property type="entry name" value="MFS_trans_sf"/>
</dbReference>
<reference evidence="9 10" key="1">
    <citation type="submission" date="2017-06" db="EMBL/GenBank/DDBJ databases">
        <title>Comparative genomic analysis of Ambrosia Fusariam Clade fungi.</title>
        <authorList>
            <person name="Stajich J.E."/>
            <person name="Carrillo J."/>
            <person name="Kijimoto T."/>
            <person name="Eskalen A."/>
            <person name="O'Donnell K."/>
            <person name="Kasson M."/>
        </authorList>
    </citation>
    <scope>NUCLEOTIDE SEQUENCE [LARGE SCALE GENOMIC DNA]</scope>
    <source>
        <strain evidence="9 10">NRRL62579</strain>
    </source>
</reference>
<feature type="transmembrane region" description="Helical" evidence="7">
    <location>
        <begin position="136"/>
        <end position="156"/>
    </location>
</feature>
<organism evidence="9 10">
    <name type="scientific">Fusarium oligoseptatum</name>
    <dbReference type="NCBI Taxonomy" id="2604345"/>
    <lineage>
        <taxon>Eukaryota</taxon>
        <taxon>Fungi</taxon>
        <taxon>Dikarya</taxon>
        <taxon>Ascomycota</taxon>
        <taxon>Pezizomycotina</taxon>
        <taxon>Sordariomycetes</taxon>
        <taxon>Hypocreomycetidae</taxon>
        <taxon>Hypocreales</taxon>
        <taxon>Nectriaceae</taxon>
        <taxon>Fusarium</taxon>
        <taxon>Fusarium solani species complex</taxon>
    </lineage>
</organism>
<gene>
    <name evidence="9" type="ORF">CEP52_002537</name>
</gene>
<name>A0A428UDD4_9HYPO</name>
<evidence type="ECO:0000256" key="2">
    <source>
        <dbReference type="ARBA" id="ARBA00022692"/>
    </source>
</evidence>
<accession>A0A428UDD4</accession>
<comment type="subcellular location">
    <subcellularLocation>
        <location evidence="1">Membrane</location>
        <topology evidence="1">Multi-pass membrane protein</topology>
    </subcellularLocation>
</comment>
<feature type="transmembrane region" description="Helical" evidence="7">
    <location>
        <begin position="305"/>
        <end position="325"/>
    </location>
</feature>
<feature type="compositionally biased region" description="Basic and acidic residues" evidence="6">
    <location>
        <begin position="1"/>
        <end position="11"/>
    </location>
</feature>
<feature type="transmembrane region" description="Helical" evidence="7">
    <location>
        <begin position="266"/>
        <end position="285"/>
    </location>
</feature>
<keyword evidence="10" id="KW-1185">Reference proteome</keyword>
<evidence type="ECO:0000313" key="10">
    <source>
        <dbReference type="Proteomes" id="UP000287144"/>
    </source>
</evidence>
<keyword evidence="3 7" id="KW-1133">Transmembrane helix</keyword>
<dbReference type="PROSITE" id="PS50850">
    <property type="entry name" value="MFS"/>
    <property type="match status" value="1"/>
</dbReference>
<dbReference type="SUPFAM" id="SSF103473">
    <property type="entry name" value="MFS general substrate transporter"/>
    <property type="match status" value="1"/>
</dbReference>
<dbReference type="Pfam" id="PF07690">
    <property type="entry name" value="MFS_1"/>
    <property type="match status" value="1"/>
</dbReference>
<dbReference type="InterPro" id="IPR020846">
    <property type="entry name" value="MFS_dom"/>
</dbReference>
<feature type="transmembrane region" description="Helical" evidence="7">
    <location>
        <begin position="84"/>
        <end position="104"/>
    </location>
</feature>
<evidence type="ECO:0000256" key="5">
    <source>
        <dbReference type="ARBA" id="ARBA00023180"/>
    </source>
</evidence>
<feature type="domain" description="Major facilitator superfamily (MFS) profile" evidence="8">
    <location>
        <begin position="42"/>
        <end position="483"/>
    </location>
</feature>
<evidence type="ECO:0000256" key="1">
    <source>
        <dbReference type="ARBA" id="ARBA00004141"/>
    </source>
</evidence>
<feature type="transmembrane region" description="Helical" evidence="7">
    <location>
        <begin position="45"/>
        <end position="64"/>
    </location>
</feature>
<dbReference type="InterPro" id="IPR011701">
    <property type="entry name" value="MFS"/>
</dbReference>
<dbReference type="PANTHER" id="PTHR23501">
    <property type="entry name" value="MAJOR FACILITATOR SUPERFAMILY"/>
    <property type="match status" value="1"/>
</dbReference>
<proteinExistence type="predicted"/>